<dbReference type="SUPFAM" id="SSF89796">
    <property type="entry name" value="CoA-transferase family III (CaiB/BaiF)"/>
    <property type="match status" value="1"/>
</dbReference>
<feature type="region of interest" description="Disordered" evidence="2">
    <location>
        <begin position="397"/>
        <end position="419"/>
    </location>
</feature>
<dbReference type="AlphaFoldDB" id="A0A1H0KAM7"/>
<dbReference type="Pfam" id="PF02515">
    <property type="entry name" value="CoA_transf_3"/>
    <property type="match status" value="1"/>
</dbReference>
<dbReference type="PANTHER" id="PTHR48207">
    <property type="entry name" value="SUCCINATE--HYDROXYMETHYLGLUTARATE COA-TRANSFERASE"/>
    <property type="match status" value="1"/>
</dbReference>
<dbReference type="Gene3D" id="3.40.50.10540">
    <property type="entry name" value="Crotonobetainyl-coa:carnitine coa-transferase, domain 1"/>
    <property type="match status" value="1"/>
</dbReference>
<dbReference type="InterPro" id="IPR023606">
    <property type="entry name" value="CoA-Trfase_III_dom_1_sf"/>
</dbReference>
<dbReference type="Gene3D" id="3.30.1540.10">
    <property type="entry name" value="formyl-coa transferase, domain 3"/>
    <property type="match status" value="1"/>
</dbReference>
<reference evidence="3 4" key="1">
    <citation type="submission" date="2016-11" db="EMBL/GenBank/DDBJ databases">
        <authorList>
            <person name="Varghese N."/>
            <person name="Submissions S."/>
        </authorList>
    </citation>
    <scope>NUCLEOTIDE SEQUENCE [LARGE SCALE GENOMIC DNA]</scope>
    <source>
        <strain evidence="3 4">DSM 29620</strain>
    </source>
</reference>
<accession>A0A1H0KAM7</accession>
<dbReference type="Proteomes" id="UP000324252">
    <property type="component" value="Unassembled WGS sequence"/>
</dbReference>
<name>A0A1H0KAM7_9RHOB</name>
<sequence>MFQMLDGVRVVELGHILLAPYATQFLGDFGADVIKVEAPEGDYYRRLGASRVPGMTAQWMAVNRNKRSIALDLKSPEGRAALLEMLSQADIVVHNMRVPAIERLGLGYDAVREVNPRIVYCAAIGFGQDGPYADLPAFDDLIQARSGLAEANGRNAGAPAFVPMVAADKITGLALGQAMLAGLFRQRTTGEGCYIETPMFETMISVMLSQHFNGAAFRPPEGGFGYARVMSPFRKPAQTSDGFIAHGIYKFDQWQRFLRAVGRDDVADGPMMTDAATAQRHFPELYELVVTHILPQRTTAEWQALFDALDIPNAPVMAMEDLPDDPHVRAVGLIEDYDHPQQGPMRRVRSPYTMRGVEMGPDLPAPALGAQGTAILEEFGFSPERVAQLIKAGVVVQPEQDSSVNDGLTGAVPRSGDQP</sequence>
<dbReference type="EMBL" id="FQZZ01000007">
    <property type="protein sequence ID" value="SHK64638.1"/>
    <property type="molecule type" value="Genomic_DNA"/>
</dbReference>
<evidence type="ECO:0000313" key="3">
    <source>
        <dbReference type="EMBL" id="SHK64638.1"/>
    </source>
</evidence>
<keyword evidence="4" id="KW-1185">Reference proteome</keyword>
<dbReference type="InterPro" id="IPR050483">
    <property type="entry name" value="CoA-transferase_III_domain"/>
</dbReference>
<dbReference type="GO" id="GO:0008410">
    <property type="term" value="F:CoA-transferase activity"/>
    <property type="evidence" value="ECO:0007669"/>
    <property type="project" value="TreeGrafter"/>
</dbReference>
<proteinExistence type="predicted"/>
<keyword evidence="1 3" id="KW-0808">Transferase</keyword>
<evidence type="ECO:0000256" key="2">
    <source>
        <dbReference type="SAM" id="MobiDB-lite"/>
    </source>
</evidence>
<dbReference type="RefSeq" id="WP_071974357.1">
    <property type="nucleotide sequence ID" value="NZ_FNIO01000006.1"/>
</dbReference>
<dbReference type="InterPro" id="IPR003673">
    <property type="entry name" value="CoA-Trfase_fam_III"/>
</dbReference>
<gene>
    <name evidence="3" type="ORF">SAMN05444142_107100</name>
</gene>
<dbReference type="InterPro" id="IPR044855">
    <property type="entry name" value="CoA-Trfase_III_dom3_sf"/>
</dbReference>
<dbReference type="OrthoDB" id="9806585at2"/>
<organism evidence="3 4">
    <name type="scientific">Lutimaribacter pacificus</name>
    <dbReference type="NCBI Taxonomy" id="391948"/>
    <lineage>
        <taxon>Bacteria</taxon>
        <taxon>Pseudomonadati</taxon>
        <taxon>Pseudomonadota</taxon>
        <taxon>Alphaproteobacteria</taxon>
        <taxon>Rhodobacterales</taxon>
        <taxon>Roseobacteraceae</taxon>
        <taxon>Lutimaribacter</taxon>
    </lineage>
</organism>
<evidence type="ECO:0000256" key="1">
    <source>
        <dbReference type="ARBA" id="ARBA00022679"/>
    </source>
</evidence>
<evidence type="ECO:0000313" key="4">
    <source>
        <dbReference type="Proteomes" id="UP000324252"/>
    </source>
</evidence>
<protein>
    <submittedName>
        <fullName evidence="3">Formyl-CoA transferase</fullName>
    </submittedName>
</protein>
<dbReference type="PANTHER" id="PTHR48207:SF4">
    <property type="entry name" value="BLL6097 PROTEIN"/>
    <property type="match status" value="1"/>
</dbReference>